<feature type="transmembrane region" description="Helical" evidence="4">
    <location>
        <begin position="192"/>
        <end position="213"/>
    </location>
</feature>
<keyword evidence="4" id="KW-0812">Transmembrane</keyword>
<dbReference type="InterPro" id="IPR050595">
    <property type="entry name" value="Bact_response_regulator"/>
</dbReference>
<evidence type="ECO:0000256" key="1">
    <source>
        <dbReference type="ARBA" id="ARBA00022553"/>
    </source>
</evidence>
<evidence type="ECO:0000313" key="6">
    <source>
        <dbReference type="EMBL" id="KKQ18310.1"/>
    </source>
</evidence>
<feature type="domain" description="Response regulatory" evidence="5">
    <location>
        <begin position="6"/>
        <end position="122"/>
    </location>
</feature>
<dbReference type="Pfam" id="PF00072">
    <property type="entry name" value="Response_reg"/>
    <property type="match status" value="1"/>
</dbReference>
<dbReference type="EMBL" id="LBSM01000006">
    <property type="protein sequence ID" value="KKQ18310.1"/>
    <property type="molecule type" value="Genomic_DNA"/>
</dbReference>
<gene>
    <name evidence="6" type="ORF">US31_C0006G0041</name>
</gene>
<sequence length="218" mass="24173">MANITKVLMVDDDKMLLDMYKERIQLAGFQVETSSNGEECLAKIHHVKPDIVLLDIMMPKVNGYETLASIKSDPQTKDIPVIILSALVRDINKGRAIEAGADDYIIKSEVMPADVIKKIENVLSKYHKKVVATPVTEAVDVEPEDKNPIPPVVPPVATSSTPPPPAPPQIQFEPSVQTATSVPSLRKKPSSLVLFFLILIVFLIILSDIFFYLRFLKI</sequence>
<accession>A0A0G0FWT6</accession>
<dbReference type="PANTHER" id="PTHR44591">
    <property type="entry name" value="STRESS RESPONSE REGULATOR PROTEIN 1"/>
    <property type="match status" value="1"/>
</dbReference>
<organism evidence="6 7">
    <name type="scientific">Berkelbacteria bacterium GW2011_GWA1_36_9</name>
    <dbReference type="NCBI Taxonomy" id="1618331"/>
    <lineage>
        <taxon>Bacteria</taxon>
        <taxon>Candidatus Berkelbacteria</taxon>
    </lineage>
</organism>
<proteinExistence type="predicted"/>
<comment type="caution">
    <text evidence="6">The sequence shown here is derived from an EMBL/GenBank/DDBJ whole genome shotgun (WGS) entry which is preliminary data.</text>
</comment>
<dbReference type="AlphaFoldDB" id="A0A0G0FWT6"/>
<dbReference type="GO" id="GO:0000160">
    <property type="term" value="P:phosphorelay signal transduction system"/>
    <property type="evidence" value="ECO:0007669"/>
    <property type="project" value="InterPro"/>
</dbReference>
<reference evidence="6 7" key="1">
    <citation type="journal article" date="2015" name="Nature">
        <title>rRNA introns, odd ribosomes, and small enigmatic genomes across a large radiation of phyla.</title>
        <authorList>
            <person name="Brown C.T."/>
            <person name="Hug L.A."/>
            <person name="Thomas B.C."/>
            <person name="Sharon I."/>
            <person name="Castelle C.J."/>
            <person name="Singh A."/>
            <person name="Wilkins M.J."/>
            <person name="Williams K.H."/>
            <person name="Banfield J.F."/>
        </authorList>
    </citation>
    <scope>NUCLEOTIDE SEQUENCE [LARGE SCALE GENOMIC DNA]</scope>
</reference>
<evidence type="ECO:0000259" key="5">
    <source>
        <dbReference type="PROSITE" id="PS50110"/>
    </source>
</evidence>
<evidence type="ECO:0000256" key="3">
    <source>
        <dbReference type="SAM" id="MobiDB-lite"/>
    </source>
</evidence>
<keyword evidence="1 2" id="KW-0597">Phosphoprotein</keyword>
<dbReference type="PANTHER" id="PTHR44591:SF3">
    <property type="entry name" value="RESPONSE REGULATORY DOMAIN-CONTAINING PROTEIN"/>
    <property type="match status" value="1"/>
</dbReference>
<dbReference type="PROSITE" id="PS50110">
    <property type="entry name" value="RESPONSE_REGULATORY"/>
    <property type="match status" value="1"/>
</dbReference>
<dbReference type="Proteomes" id="UP000034508">
    <property type="component" value="Unassembled WGS sequence"/>
</dbReference>
<dbReference type="Gene3D" id="3.40.50.2300">
    <property type="match status" value="1"/>
</dbReference>
<name>A0A0G0FWT6_9BACT</name>
<keyword evidence="4" id="KW-1133">Transmembrane helix</keyword>
<dbReference type="SMART" id="SM00448">
    <property type="entry name" value="REC"/>
    <property type="match status" value="1"/>
</dbReference>
<protein>
    <submittedName>
        <fullName evidence="6">Response regulator receiver protein</fullName>
    </submittedName>
</protein>
<evidence type="ECO:0000313" key="7">
    <source>
        <dbReference type="Proteomes" id="UP000034508"/>
    </source>
</evidence>
<dbReference type="InterPro" id="IPR001789">
    <property type="entry name" value="Sig_transdc_resp-reg_receiver"/>
</dbReference>
<dbReference type="CDD" id="cd17574">
    <property type="entry name" value="REC_OmpR"/>
    <property type="match status" value="1"/>
</dbReference>
<feature type="modified residue" description="4-aspartylphosphate" evidence="2">
    <location>
        <position position="55"/>
    </location>
</feature>
<keyword evidence="4" id="KW-0472">Membrane</keyword>
<dbReference type="SUPFAM" id="SSF52172">
    <property type="entry name" value="CheY-like"/>
    <property type="match status" value="1"/>
</dbReference>
<evidence type="ECO:0000256" key="4">
    <source>
        <dbReference type="SAM" id="Phobius"/>
    </source>
</evidence>
<dbReference type="InterPro" id="IPR011006">
    <property type="entry name" value="CheY-like_superfamily"/>
</dbReference>
<feature type="region of interest" description="Disordered" evidence="3">
    <location>
        <begin position="142"/>
        <end position="168"/>
    </location>
</feature>
<evidence type="ECO:0000256" key="2">
    <source>
        <dbReference type="PROSITE-ProRule" id="PRU00169"/>
    </source>
</evidence>